<proteinExistence type="predicted"/>
<reference evidence="3 4" key="1">
    <citation type="submission" date="2019-03" db="EMBL/GenBank/DDBJ databases">
        <title>The genome sequence of a newly discovered highly antifungal drug resistant Aspergillus species, Aspergillus tanneri NIH 1004.</title>
        <authorList>
            <person name="Mounaud S."/>
            <person name="Singh I."/>
            <person name="Joardar V."/>
            <person name="Pakala S."/>
            <person name="Pakala S."/>
            <person name="Venepally P."/>
            <person name="Hoover J."/>
            <person name="Nierman W."/>
            <person name="Chung J."/>
            <person name="Losada L."/>
        </authorList>
    </citation>
    <scope>NUCLEOTIDE SEQUENCE [LARGE SCALE GENOMIC DNA]</scope>
    <source>
        <strain evidence="3 4">NIH1004</strain>
    </source>
</reference>
<comment type="caution">
    <text evidence="3">The sequence shown here is derived from an EMBL/GenBank/DDBJ whole genome shotgun (WGS) entry which is preliminary data.</text>
</comment>
<dbReference type="AlphaFoldDB" id="A0A4S3JQG5"/>
<evidence type="ECO:0000313" key="3">
    <source>
        <dbReference type="EMBL" id="THC95731.1"/>
    </source>
</evidence>
<sequence length="201" mass="22968">MPFTIILSAENASVKKVNKAILLMEDYEYGCDHSWALLRDASLPKNPTIVPASIPPLDVNEDTFTSANNSFCGKTADQIHDFIQENESKLSKMDLTVSHWVIIDEKGLEAETCLVCENTEDDEDVEEPYRMARLPWSQAWAMFSNLDIANMDFDEWVDEEAMRDEDGAWKWVGPFSESEDGEIEKKIQLAIEKARREEIID</sequence>
<dbReference type="VEuPathDB" id="FungiDB:EYZ11_004809"/>
<dbReference type="EMBL" id="SOSA01000145">
    <property type="protein sequence ID" value="THC95731.1"/>
    <property type="molecule type" value="Genomic_DNA"/>
</dbReference>
<reference evidence="2 5" key="2">
    <citation type="submission" date="2019-08" db="EMBL/GenBank/DDBJ databases">
        <title>The genome sequence of a newly discovered highly antifungal drug resistant Aspergillus species, Aspergillus tanneri NIH 1004.</title>
        <authorList>
            <person name="Mounaud S."/>
            <person name="Singh I."/>
            <person name="Joardar V."/>
            <person name="Pakala S."/>
            <person name="Pakala S."/>
            <person name="Venepally P."/>
            <person name="Chung J.K."/>
            <person name="Losada L."/>
            <person name="Nierman W.C."/>
        </authorList>
    </citation>
    <scope>NUCLEOTIDE SEQUENCE [LARGE SCALE GENOMIC DNA]</scope>
    <source>
        <strain evidence="2 5">NIH1004</strain>
    </source>
</reference>
<organism evidence="3 4">
    <name type="scientific">Aspergillus tanneri</name>
    <dbReference type="NCBI Taxonomy" id="1220188"/>
    <lineage>
        <taxon>Eukaryota</taxon>
        <taxon>Fungi</taxon>
        <taxon>Dikarya</taxon>
        <taxon>Ascomycota</taxon>
        <taxon>Pezizomycotina</taxon>
        <taxon>Eurotiomycetes</taxon>
        <taxon>Eurotiomycetidae</taxon>
        <taxon>Eurotiales</taxon>
        <taxon>Aspergillaceae</taxon>
        <taxon>Aspergillus</taxon>
        <taxon>Aspergillus subgen. Circumdati</taxon>
    </lineage>
</organism>
<name>A0A4S3JQG5_9EURO</name>
<feature type="domain" description="DUF6924" evidence="1">
    <location>
        <begin position="65"/>
        <end position="167"/>
    </location>
</feature>
<evidence type="ECO:0000313" key="4">
    <source>
        <dbReference type="Proteomes" id="UP000308092"/>
    </source>
</evidence>
<dbReference type="Proteomes" id="UP000308092">
    <property type="component" value="Unassembled WGS sequence"/>
</dbReference>
<accession>A0A4S3JQG5</accession>
<dbReference type="OrthoDB" id="2884623at2759"/>
<evidence type="ECO:0000259" key="1">
    <source>
        <dbReference type="Pfam" id="PF21962"/>
    </source>
</evidence>
<evidence type="ECO:0000313" key="2">
    <source>
        <dbReference type="EMBL" id="KAA8647652.1"/>
    </source>
</evidence>
<evidence type="ECO:0000313" key="5">
    <source>
        <dbReference type="Proteomes" id="UP000324241"/>
    </source>
</evidence>
<dbReference type="InterPro" id="IPR053832">
    <property type="entry name" value="DUF6924"/>
</dbReference>
<dbReference type="GeneID" id="54329048"/>
<gene>
    <name evidence="2" type="ORF">ATNIH1004_006346</name>
    <name evidence="3" type="ORF">EYZ11_004809</name>
</gene>
<dbReference type="STRING" id="1220188.A0A4S3JQG5"/>
<dbReference type="EMBL" id="QUQM01000004">
    <property type="protein sequence ID" value="KAA8647652.1"/>
    <property type="molecule type" value="Genomic_DNA"/>
</dbReference>
<dbReference type="Proteomes" id="UP000324241">
    <property type="component" value="Unassembled WGS sequence"/>
</dbReference>
<protein>
    <recommendedName>
        <fullName evidence="1">DUF6924 domain-containing protein</fullName>
    </recommendedName>
</protein>
<dbReference type="RefSeq" id="XP_033427013.1">
    <property type="nucleotide sequence ID" value="XM_033570981.1"/>
</dbReference>
<dbReference type="Pfam" id="PF21962">
    <property type="entry name" value="DUF6924"/>
    <property type="match status" value="1"/>
</dbReference>
<keyword evidence="4" id="KW-1185">Reference proteome</keyword>